<dbReference type="Pfam" id="PF05345">
    <property type="entry name" value="He_PIG"/>
    <property type="match status" value="11"/>
</dbReference>
<evidence type="ECO:0000256" key="1">
    <source>
        <dbReference type="ARBA" id="ARBA00022729"/>
    </source>
</evidence>
<keyword evidence="2" id="KW-0677">Repeat</keyword>
<dbReference type="Proteomes" id="UP001430796">
    <property type="component" value="Unassembled WGS sequence"/>
</dbReference>
<reference evidence="5 6" key="3">
    <citation type="submission" date="2022-01" db="EMBL/GenBank/DDBJ databases">
        <authorList>
            <person name="Zhou L.Y."/>
        </authorList>
    </citation>
    <scope>NUCLEOTIDE SEQUENCE [LARGE SCALE GENOMIC DNA]</scope>
    <source>
        <strain evidence="5 6">TLK-CK17</strain>
    </source>
</reference>
<dbReference type="InterPro" id="IPR005546">
    <property type="entry name" value="Autotransporte_beta"/>
</dbReference>
<keyword evidence="3" id="KW-0106">Calcium</keyword>
<dbReference type="Gene3D" id="2.40.128.130">
    <property type="entry name" value="Autotransporter beta-domain"/>
    <property type="match status" value="1"/>
</dbReference>
<evidence type="ECO:0000259" key="4">
    <source>
        <dbReference type="PROSITE" id="PS51208"/>
    </source>
</evidence>
<dbReference type="Gene3D" id="2.60.40.2810">
    <property type="match status" value="1"/>
</dbReference>
<accession>A0ABS9HS82</accession>
<dbReference type="Gene3D" id="2.60.40.10">
    <property type="entry name" value="Immunoglobulins"/>
    <property type="match status" value="12"/>
</dbReference>
<gene>
    <name evidence="5" type="ORF">L3V18_06985</name>
</gene>
<dbReference type="SMART" id="SM00736">
    <property type="entry name" value="CADG"/>
    <property type="match status" value="3"/>
</dbReference>
<dbReference type="Gene3D" id="2.60.40.2030">
    <property type="match status" value="4"/>
</dbReference>
<dbReference type="EMBL" id="JAKJPO010000003">
    <property type="protein sequence ID" value="MCF7221533.1"/>
    <property type="molecule type" value="Genomic_DNA"/>
</dbReference>
<dbReference type="InterPro" id="IPR013783">
    <property type="entry name" value="Ig-like_fold"/>
</dbReference>
<keyword evidence="1" id="KW-0732">Signal</keyword>
<dbReference type="InterPro" id="IPR038081">
    <property type="entry name" value="CalX-like_sf"/>
</dbReference>
<evidence type="ECO:0000256" key="3">
    <source>
        <dbReference type="ARBA" id="ARBA00022837"/>
    </source>
</evidence>
<dbReference type="PANTHER" id="PTHR37494:SF1">
    <property type="entry name" value="STAPHYLOCOCCUS AUREUS SURFACE PROTEIN A"/>
    <property type="match status" value="1"/>
</dbReference>
<dbReference type="NCBIfam" id="TIGR01414">
    <property type="entry name" value="autotrans_barl"/>
    <property type="match status" value="1"/>
</dbReference>
<evidence type="ECO:0000256" key="2">
    <source>
        <dbReference type="ARBA" id="ARBA00022737"/>
    </source>
</evidence>
<dbReference type="PROSITE" id="PS51208">
    <property type="entry name" value="AUTOTRANSPORTER"/>
    <property type="match status" value="1"/>
</dbReference>
<evidence type="ECO:0000313" key="6">
    <source>
        <dbReference type="Proteomes" id="UP001430796"/>
    </source>
</evidence>
<dbReference type="InterPro" id="IPR015919">
    <property type="entry name" value="Cadherin-like_sf"/>
</dbReference>
<keyword evidence="6" id="KW-1185">Reference proteome</keyword>
<dbReference type="SMART" id="SM00869">
    <property type="entry name" value="Autotransporter"/>
    <property type="match status" value="1"/>
</dbReference>
<protein>
    <submittedName>
        <fullName evidence="5">Ig domain-containing protein</fullName>
    </submittedName>
</protein>
<dbReference type="SUPFAM" id="SSF49313">
    <property type="entry name" value="Cadherin-like"/>
    <property type="match status" value="7"/>
</dbReference>
<dbReference type="InterPro" id="IPR006315">
    <property type="entry name" value="OM_autotransptr_brl_dom"/>
</dbReference>
<reference evidence="5 6" key="2">
    <citation type="submission" date="2022-01" db="EMBL/GenBank/DDBJ databases">
        <title>Lysobacter chinensis sp. nov., a bacterium isolated from cow dung compost.</title>
        <authorList>
            <person name="Liu Y."/>
        </authorList>
    </citation>
    <scope>NUCLEOTIDE SEQUENCE [LARGE SCALE GENOMIC DNA]</scope>
    <source>
        <strain evidence="5 6">TLK-CK17</strain>
    </source>
</reference>
<dbReference type="Pfam" id="PF03160">
    <property type="entry name" value="Calx-beta"/>
    <property type="match status" value="3"/>
</dbReference>
<organism evidence="5 6">
    <name type="scientific">Marilutibacter chinensis</name>
    <dbReference type="NCBI Taxonomy" id="2912247"/>
    <lineage>
        <taxon>Bacteria</taxon>
        <taxon>Pseudomonadati</taxon>
        <taxon>Pseudomonadota</taxon>
        <taxon>Gammaproteobacteria</taxon>
        <taxon>Lysobacterales</taxon>
        <taxon>Lysobacteraceae</taxon>
        <taxon>Marilutibacter</taxon>
    </lineage>
</organism>
<proteinExistence type="predicted"/>
<sequence length="2064" mass="204135">MSSCDGPFDGGMSGPIAPFAQHGTVTIGPNSGGTQFVDYAHNGNSATSDTFWLEDNDLGTVRVDITISPPTSAIVVSPSTLPTLTAGTSFSQLLTSAGGTAPYAYSLQSGALPAGLSLAANGMISGTPTQRGGYTFSVRSQDSLGDFVDKGYTGTVQNPALSIDPTSGTAIQGIAFSQTLVASGGVAPHDFMLESGTFPAGISISSAGVISGTTAAAPGAYPVVLRVTDSSTGPGAYFELENYTLTVSSAPSVSIAVSPAAVSEDGAATLVYTVTRSLNLSSPTVVNLTTGGTATSGVDYTGAVATVTIPAGATTATVTIDPSADGTVEADETVVLTVAAGSGYTVGTPSSATGTILNDDAPVASIAVSPASVAEDDAGNLTYTVSLDQPSTIALSVGYLVGGTATNGSDYAPIASPVIIPAGNTSATVIVDPVSDATIEADETVTLTLAAGAGYTIGTPDSATGTILNDDLPGLTIDDVAFPEGDSGTFSVPFTISLSSPAGPGGVSFDIATADGTATAGSDYIANSLAGQTIPAGSSTYVFNVDVNGDLLNEPTETFFVNVTNVVGAIVVDGQGVGTIANDDAQPSLSIDDVTVVEGNGGTTLATFTVSLSAASGQTVSVDYATADGTAVQPGDYTGTNGTLTFTPGQTTATIAVPVTGETVPEADETFFVDLSGANNATVADGQGVGTISNDDVPVTVGPGTVPNGTAGVAYSQALTASGGSGPYVFSVTAGALPAGVTLSPGGVLGGTPTAGGNFGFTVTATDTSPFPGPFSGSQAYTLVIDPATISLPATALAGGMLGAAYSEAITPASGGNGPYGYAVTAGALPGGLALDPATGAITGTAGALGTFNFSITATDSSTGTGPYTATQSYSIVVTDQPPVANPVSATVAYGAPAGNVALDITGGAPSSVAVATAPGHGTAVASGTTITYQPDPGYAGPDSFTYTASNGGGTSAPATVTITVGDPVISITAGGSLNATVGAAYSQTFTFNGGTTPWSGYQVANLPAGLSITGTTVNTVTVSGTPTQAGSFSLNVSATDSSTGNGPYSVGEVFALDVAAPVLSLSPTGTTFNVGYGAAYVQSFAASGGVGPYSYAVSGSLPPGVSLSGDTLSGVPTATGTFSFAITATDTGASGTGSPFTVSENYVLDVGVPTVTLSPATLPAADPGSPYAQSLGAGGGVAPYEFALVGGALPAGLTLSGSGALAGTPTEVGTFAITIQATDAHGQTGSQGYSLVVNAPTLAMAPSAGTLTLTYGAAYSQAFVVSGSPGPYSYAVSGALPAGVVFSDGTLSGTPTASGSYPVTITATDTTLTGTGAPFSIAQSYTLEVPAPAVTIDPATLPDTTAGQAYAQAITASGGVAPYTFAVTAGTLPDGLVLATDGAMSGAATSSGSFGFTVTATDANGQSGSRAYTIEVAVPTLDLTPTVLVEGTAGSGYEQVLTVGGGIAPYSTTLAGTLPAGIAFDAATLTLSGTPTQAGAFDISVTVTDSTTGTAATVTRDYTLTVAAPVLVLTPATLADASAGVAYSQSFVADGGIAPYSYAVSSGALPAGLVLDPTTGALAGTPTVAGSFEFAVTATDSTAGMPGTATNAYTLTVTAPTITIDPATLPTGVSGLPYTQALSAAGGSAPYEFAVTDGTLPGGLTLAGDGTLGGTPSAGSFEFTVTATDALGFTGARTYAVEIVDRPDPTRDPEVRGLLEAQADSARRFASAQMGNFQQRLENLHDNRQGAQLSNRLSFAMSQHCADRIGRKPGDPCDDLVASTAAVGAGHQEDGAQPTAADGSASSPFGAWVGGVIRSGNQDGRGGGAGVDFETDGISAGVDYRVSPAFAFGGGIGLGRDDSDVGDNGSRVEGDAYALVLYASYHPGDRFFLDGLLGYQRLSYDLRRYVTPTGGFVHGSRDGTQWFGSLSAGAQYQRDNWQLTPYARIDVSSANLDAYVERGDPVYSLAHGEMDVDSTTGNLGFRFESRRITSWGAFAPQARLEYQYDFDGDSSATMQYADLLTAPLYHATLVGFDRSRVMIGLGAMFYLPRDMSLRAEYRGLFGNGGDRDNGLMLNFEKGY</sequence>
<dbReference type="PANTHER" id="PTHR37494">
    <property type="entry name" value="HEMAGGLUTININ"/>
    <property type="match status" value="1"/>
</dbReference>
<dbReference type="Pfam" id="PF03797">
    <property type="entry name" value="Autotransporter"/>
    <property type="match status" value="1"/>
</dbReference>
<name>A0ABS9HS82_9GAMM</name>
<dbReference type="Pfam" id="PF17963">
    <property type="entry name" value="Big_9"/>
    <property type="match status" value="1"/>
</dbReference>
<dbReference type="InterPro" id="IPR036709">
    <property type="entry name" value="Autotransporte_beta_dom_sf"/>
</dbReference>
<dbReference type="SUPFAM" id="SSF141072">
    <property type="entry name" value="CalX-like"/>
    <property type="match status" value="4"/>
</dbReference>
<dbReference type="CDD" id="cd11304">
    <property type="entry name" value="Cadherin_repeat"/>
    <property type="match status" value="1"/>
</dbReference>
<comment type="caution">
    <text evidence="5">The sequence shown here is derived from an EMBL/GenBank/DDBJ whole genome shotgun (WGS) entry which is preliminary data.</text>
</comment>
<feature type="domain" description="Autotransporter" evidence="4">
    <location>
        <begin position="1785"/>
        <end position="2064"/>
    </location>
</feature>
<dbReference type="InterPro" id="IPR003644">
    <property type="entry name" value="Calx_beta"/>
</dbReference>
<evidence type="ECO:0000313" key="5">
    <source>
        <dbReference type="EMBL" id="MCF7221533.1"/>
    </source>
</evidence>
<dbReference type="InterPro" id="IPR006644">
    <property type="entry name" value="Cadg"/>
</dbReference>
<dbReference type="SUPFAM" id="SSF103515">
    <property type="entry name" value="Autotransporter"/>
    <property type="match status" value="1"/>
</dbReference>
<reference evidence="6" key="1">
    <citation type="submission" date="2022-01" db="EMBL/GenBank/DDBJ databases">
        <title>Lysobacter chinensis sp. nov., a bacterium isolated from cow dung compost.</title>
        <authorList>
            <person name="Zhou L.Y."/>
        </authorList>
    </citation>
    <scope>NUCLEOTIDE SEQUENCE [LARGE SCALE GENOMIC DNA]</scope>
    <source>
        <strain evidence="6">TLK-CK17</strain>
    </source>
</reference>
<dbReference type="SMART" id="SM00237">
    <property type="entry name" value="Calx_beta"/>
    <property type="match status" value="4"/>
</dbReference>